<reference evidence="2 3" key="2">
    <citation type="journal article" date="2011" name="Genome Res.">
        <title>Chromosome and gene copy number variation allow major structural change between species and strains of Leishmania.</title>
        <authorList>
            <person name="Rogers M.B."/>
            <person name="Hilley J.D."/>
            <person name="Dickens N.J."/>
            <person name="Wilkes J."/>
            <person name="Bates P.A."/>
            <person name="Depledge D.P."/>
            <person name="Harris D."/>
            <person name="Her Y."/>
            <person name="Herzyk P."/>
            <person name="Imamura H."/>
            <person name="Otto T.D."/>
            <person name="Sanders M."/>
            <person name="Seeger K."/>
            <person name="Dujardin J.C."/>
            <person name="Berriman M."/>
            <person name="Smith D.F."/>
            <person name="Hertz-Fowler C."/>
            <person name="Mottram J.C."/>
        </authorList>
    </citation>
    <scope>NUCLEOTIDE SEQUENCE [LARGE SCALE GENOMIC DNA]</scope>
    <source>
        <strain evidence="2 3">MHOM/BR/75/M2904</strain>
    </source>
</reference>
<dbReference type="OMA" id="YEMFARW"/>
<keyword evidence="3" id="KW-1185">Reference proteome</keyword>
<protein>
    <submittedName>
        <fullName evidence="2">Uncharacterized protein</fullName>
    </submittedName>
</protein>
<proteinExistence type="predicted"/>
<dbReference type="Proteomes" id="UP000007258">
    <property type="component" value="Chromosome 9"/>
</dbReference>
<sequence length="1096" mass="114137">MSSSAAENSNVEEKEEAKSMTTAATVTASANTRSTYGLKEWKVRLMNWRGVGGSTQSNTGGSDGSGTSEAAAAASEVTTEKGEALDQKSAEGSKSSATAPAENDAAAAAAKTNSATAHASPARPMNIWVRRALERQAESAIAAEIHDAKQASVGAVVESVAGVALGAIAAAKVAASEPEGNGAVAFEKRLAAQTRFAELMREHREGPGQPSAQPPVKATKVVKKPKVAEPTSPVVTPTAEEKSSMSISNKKRAAESAGQAHAAPDTEPATLSPSEAKTGKAEGGPTQPTSKAEVDSSAAPFAAAAVHQATVRKRKKATSSASAKRTQGASVDASTATTPTHVTTVKGKASLEELRARRNRTTAGGSASRRDDPNSSEGSAGMAGSSNAGNAVSGHSQQDEYNDCALDAISRLLLRYCLGDSTAPVTPSAATAADSADVSSSAEPAVALTAESSPVPTQMTTELEFFNELMELCENDSLTPASLELLRELFQHVRVLPRSSSVSDAGKRSESADASACTVQDGEAAMEETDVEAYREAIRRREYVQQVIMVLLNRLKHMKMQEQRERQQSDGDTAAAATSAASAPLPAPVGKNQRSNSQCAPMPPLSQQHKSGMIYPGGQRMASAAPWPSMAEMAEMAGAYPDEVTAAFTSAMMAYGYPNPYAHLTVFSQHQPVAPPVGWPPLLHAPIPGARHGRHDHHDSNSNVAARLVASPFPGAFPIIPPPATADTFAGAEDREMQELLRMIRAQLTQPASMKLSGMSTADSRVESSVNLSGAAPVEVSQAERAVLRHVQMDFKKHLEQQQQQQQQQAAVVASPAEGSPAPPMATLTPPPEMDTTQPRRMHATPGTAAGTSAAATGAATGTAMGTTAASHVGSEKSQHHHTLLGHQASGLEETGEAAGESPSARSTTAPAQEEEGIVTDEATPAKSRGTTLNLNAKPFVPSGARGGNGSTTTTIIIKPTATPDSTPTKTTFNYHAKPFLPSVRVNLPMPTLPQKRAQMNAAAPAFIPKQQQQQQQAPSRTDAPAIPPPPPGCVTDPWASYEMFARWRDMMEAYYQNVFAQQNAATTKTGTAPPSATATGGGPAPPIMMTSPHLA</sequence>
<organism evidence="2 3">
    <name type="scientific">Leishmania braziliensis</name>
    <dbReference type="NCBI Taxonomy" id="5660"/>
    <lineage>
        <taxon>Eukaryota</taxon>
        <taxon>Discoba</taxon>
        <taxon>Euglenozoa</taxon>
        <taxon>Kinetoplastea</taxon>
        <taxon>Metakinetoplastina</taxon>
        <taxon>Trypanosomatida</taxon>
        <taxon>Trypanosomatidae</taxon>
        <taxon>Leishmaniinae</taxon>
        <taxon>Leishmania</taxon>
        <taxon>Leishmania braziliensis species complex</taxon>
    </lineage>
</organism>
<feature type="region of interest" description="Disordered" evidence="1">
    <location>
        <begin position="501"/>
        <end position="522"/>
    </location>
</feature>
<feature type="region of interest" description="Disordered" evidence="1">
    <location>
        <begin position="560"/>
        <end position="617"/>
    </location>
</feature>
<feature type="compositionally biased region" description="Basic and acidic residues" evidence="1">
    <location>
        <begin position="560"/>
        <end position="569"/>
    </location>
</feature>
<feature type="compositionally biased region" description="Low complexity" evidence="1">
    <location>
        <begin position="19"/>
        <end position="33"/>
    </location>
</feature>
<feature type="compositionally biased region" description="Low complexity" evidence="1">
    <location>
        <begin position="573"/>
        <end position="584"/>
    </location>
</feature>
<feature type="region of interest" description="Disordered" evidence="1">
    <location>
        <begin position="1067"/>
        <end position="1096"/>
    </location>
</feature>
<evidence type="ECO:0000313" key="3">
    <source>
        <dbReference type="Proteomes" id="UP000007258"/>
    </source>
</evidence>
<feature type="compositionally biased region" description="Low complexity" evidence="1">
    <location>
        <begin position="1067"/>
        <end position="1079"/>
    </location>
</feature>
<feature type="region of interest" description="Disordered" evidence="1">
    <location>
        <begin position="1"/>
        <end position="33"/>
    </location>
</feature>
<feature type="compositionally biased region" description="Basic and acidic residues" evidence="1">
    <location>
        <begin position="78"/>
        <end position="91"/>
    </location>
</feature>
<feature type="compositionally biased region" description="Low complexity" evidence="1">
    <location>
        <begin position="335"/>
        <end position="344"/>
    </location>
</feature>
<feature type="region of interest" description="Disordered" evidence="1">
    <location>
        <begin position="1007"/>
        <end position="1035"/>
    </location>
</feature>
<dbReference type="RefSeq" id="XP_001562717.1">
    <property type="nucleotide sequence ID" value="XM_001562667.1"/>
</dbReference>
<feature type="compositionally biased region" description="Polar residues" evidence="1">
    <location>
        <begin position="592"/>
        <end position="610"/>
    </location>
</feature>
<feature type="compositionally biased region" description="Low complexity" evidence="1">
    <location>
        <begin position="54"/>
        <end position="77"/>
    </location>
</feature>
<feature type="region of interest" description="Disordered" evidence="1">
    <location>
        <begin position="202"/>
        <end position="397"/>
    </location>
</feature>
<dbReference type="EMBL" id="FR798983">
    <property type="protein sequence ID" value="CAM41842.1"/>
    <property type="molecule type" value="Genomic_DNA"/>
</dbReference>
<name>A4H5S6_LEIBR</name>
<feature type="compositionally biased region" description="Low complexity" evidence="1">
    <location>
        <begin position="952"/>
        <end position="970"/>
    </location>
</feature>
<feature type="compositionally biased region" description="Pro residues" evidence="1">
    <location>
        <begin position="821"/>
        <end position="833"/>
    </location>
</feature>
<dbReference type="InParanoid" id="A4H5S6"/>
<dbReference type="AlphaFoldDB" id="A4H5S6"/>
<feature type="compositionally biased region" description="Low complexity" evidence="1">
    <location>
        <begin position="298"/>
        <end position="309"/>
    </location>
</feature>
<dbReference type="GeneID" id="5413195"/>
<dbReference type="VEuPathDB" id="TriTrypDB:LbrM.09.1030"/>
<feature type="compositionally biased region" description="Low complexity" evidence="1">
    <location>
        <begin position="844"/>
        <end position="870"/>
    </location>
</feature>
<accession>A4H5S6</accession>
<gene>
    <name evidence="2" type="ORF">LBRM_09_1030</name>
</gene>
<feature type="compositionally biased region" description="Low complexity" evidence="1">
    <location>
        <begin position="375"/>
        <end position="396"/>
    </location>
</feature>
<evidence type="ECO:0000256" key="1">
    <source>
        <dbReference type="SAM" id="MobiDB-lite"/>
    </source>
</evidence>
<feature type="region of interest" description="Disordered" evidence="1">
    <location>
        <begin position="797"/>
        <end position="970"/>
    </location>
</feature>
<feature type="compositionally biased region" description="Low complexity" evidence="1">
    <location>
        <begin position="95"/>
        <end position="120"/>
    </location>
</feature>
<feature type="region of interest" description="Disordered" evidence="1">
    <location>
        <begin position="49"/>
        <end position="124"/>
    </location>
</feature>
<evidence type="ECO:0000313" key="2">
    <source>
        <dbReference type="EMBL" id="CAM41842.1"/>
    </source>
</evidence>
<dbReference type="KEGG" id="lbz:LBRM_09_1030"/>
<reference evidence="2 3" key="1">
    <citation type="journal article" date="2007" name="Nat. Genet.">
        <title>Comparative genomic analysis of three Leishmania species that cause diverse human disease.</title>
        <authorList>
            <person name="Peacock C.S."/>
            <person name="Seeger K."/>
            <person name="Harris D."/>
            <person name="Murphy L."/>
            <person name="Ruiz J.C."/>
            <person name="Quail M.A."/>
            <person name="Peters N."/>
            <person name="Adlem E."/>
            <person name="Tivey A."/>
            <person name="Aslett M."/>
            <person name="Kerhornou A."/>
            <person name="Ivens A."/>
            <person name="Fraser A."/>
            <person name="Rajandream M.A."/>
            <person name="Carver T."/>
            <person name="Norbertczak H."/>
            <person name="Chillingworth T."/>
            <person name="Hance Z."/>
            <person name="Jagels K."/>
            <person name="Moule S."/>
            <person name="Ormond D."/>
            <person name="Rutter S."/>
            <person name="Squares R."/>
            <person name="Whitehead S."/>
            <person name="Rabbinowitsch E."/>
            <person name="Arrowsmith C."/>
            <person name="White B."/>
            <person name="Thurston S."/>
            <person name="Bringaud F."/>
            <person name="Baldauf S.L."/>
            <person name="Faulconbridge A."/>
            <person name="Jeffares D."/>
            <person name="Depledge D.P."/>
            <person name="Oyola S.O."/>
            <person name="Hilley J.D."/>
            <person name="Brito L.O."/>
            <person name="Tosi L.R."/>
            <person name="Barrell B."/>
            <person name="Cruz A.K."/>
            <person name="Mottram J.C."/>
            <person name="Smith D.F."/>
            <person name="Berriman M."/>
        </authorList>
    </citation>
    <scope>NUCLEOTIDE SEQUENCE [LARGE SCALE GENOMIC DNA]</scope>
    <source>
        <strain evidence="2 3">MHOM/BR/75/M2904</strain>
    </source>
</reference>